<dbReference type="GO" id="GO:0071897">
    <property type="term" value="P:DNA biosynthetic process"/>
    <property type="evidence" value="ECO:0007669"/>
    <property type="project" value="UniProtKB-ARBA"/>
</dbReference>
<keyword evidence="3" id="KW-1185">Reference proteome</keyword>
<name>A0AAV1KCQ5_9NEOP</name>
<dbReference type="InterPro" id="IPR043502">
    <property type="entry name" value="DNA/RNA_pol_sf"/>
</dbReference>
<accession>A0AAV1KCQ5</accession>
<organism evidence="2 3">
    <name type="scientific">Parnassius mnemosyne</name>
    <name type="common">clouded apollo</name>
    <dbReference type="NCBI Taxonomy" id="213953"/>
    <lineage>
        <taxon>Eukaryota</taxon>
        <taxon>Metazoa</taxon>
        <taxon>Ecdysozoa</taxon>
        <taxon>Arthropoda</taxon>
        <taxon>Hexapoda</taxon>
        <taxon>Insecta</taxon>
        <taxon>Pterygota</taxon>
        <taxon>Neoptera</taxon>
        <taxon>Endopterygota</taxon>
        <taxon>Lepidoptera</taxon>
        <taxon>Glossata</taxon>
        <taxon>Ditrysia</taxon>
        <taxon>Papilionoidea</taxon>
        <taxon>Papilionidae</taxon>
        <taxon>Parnassiinae</taxon>
        <taxon>Parnassini</taxon>
        <taxon>Parnassius</taxon>
        <taxon>Driopa</taxon>
    </lineage>
</organism>
<sequence>MKFKHKRLGYSNNTYLKTINGVKKASGIITLDVNIFNVERKMDVFVIDQENFDHDFLIGLDCIKKFYLIQNENLEISQKVPIQKKIIKNSETNNVSKETITKRLEIDNISKEMKNKESENEIIRKEIKFENSQNDKKNLINFNEYFNKENFIIWINHLDIDKQAIIDDLITKNKSVFAKDKYDIGTVKDYEAHIDLLAEKYCSKRPYRCTIEDKKEIEQQIAQLLKRNLIEESYSPFAAPVTLAYKKRGKHKIKIVYRFSRPK</sequence>
<comment type="caution">
    <text evidence="2">The sequence shown here is derived from an EMBL/GenBank/DDBJ whole genome shotgun (WGS) entry which is preliminary data.</text>
</comment>
<reference evidence="2 3" key="1">
    <citation type="submission" date="2023-11" db="EMBL/GenBank/DDBJ databases">
        <authorList>
            <person name="Hedman E."/>
            <person name="Englund M."/>
            <person name="Stromberg M."/>
            <person name="Nyberg Akerstrom W."/>
            <person name="Nylinder S."/>
            <person name="Jareborg N."/>
            <person name="Kallberg Y."/>
            <person name="Kronander E."/>
        </authorList>
    </citation>
    <scope>NUCLEOTIDE SEQUENCE [LARGE SCALE GENOMIC DNA]</scope>
</reference>
<proteinExistence type="predicted"/>
<keyword evidence="1" id="KW-0175">Coiled coil</keyword>
<dbReference type="Gene3D" id="3.10.10.10">
    <property type="entry name" value="HIV Type 1 Reverse Transcriptase, subunit A, domain 1"/>
    <property type="match status" value="1"/>
</dbReference>
<gene>
    <name evidence="2" type="ORF">PARMNEM_LOCUS2603</name>
</gene>
<dbReference type="EMBL" id="CAVLGL010000024">
    <property type="protein sequence ID" value="CAK1580865.1"/>
    <property type="molecule type" value="Genomic_DNA"/>
</dbReference>
<evidence type="ECO:0000313" key="2">
    <source>
        <dbReference type="EMBL" id="CAK1580865.1"/>
    </source>
</evidence>
<feature type="coiled-coil region" evidence="1">
    <location>
        <begin position="106"/>
        <end position="135"/>
    </location>
</feature>
<evidence type="ECO:0000313" key="3">
    <source>
        <dbReference type="Proteomes" id="UP001314205"/>
    </source>
</evidence>
<protein>
    <submittedName>
        <fullName evidence="2">Uncharacterized protein</fullName>
    </submittedName>
</protein>
<dbReference type="SUPFAM" id="SSF56672">
    <property type="entry name" value="DNA/RNA polymerases"/>
    <property type="match status" value="1"/>
</dbReference>
<dbReference type="Proteomes" id="UP001314205">
    <property type="component" value="Unassembled WGS sequence"/>
</dbReference>
<evidence type="ECO:0000256" key="1">
    <source>
        <dbReference type="SAM" id="Coils"/>
    </source>
</evidence>
<dbReference type="AlphaFoldDB" id="A0AAV1KCQ5"/>